<gene>
    <name evidence="3" type="ORF">C7452_1701</name>
</gene>
<evidence type="ECO:0000313" key="4">
    <source>
        <dbReference type="Proteomes" id="UP000256864"/>
    </source>
</evidence>
<keyword evidence="2" id="KW-1133">Transmembrane helix</keyword>
<keyword evidence="4" id="KW-1185">Reference proteome</keyword>
<comment type="caution">
    <text evidence="3">The sequence shown here is derived from an EMBL/GenBank/DDBJ whole genome shotgun (WGS) entry which is preliminary data.</text>
</comment>
<dbReference type="Proteomes" id="UP000256864">
    <property type="component" value="Unassembled WGS sequence"/>
</dbReference>
<name>A0A371NA68_9EURY</name>
<dbReference type="EMBL" id="QREL01000004">
    <property type="protein sequence ID" value="REE24593.1"/>
    <property type="molecule type" value="Genomic_DNA"/>
</dbReference>
<dbReference type="AlphaFoldDB" id="A0A371NA68"/>
<evidence type="ECO:0000313" key="3">
    <source>
        <dbReference type="EMBL" id="REE24593.1"/>
    </source>
</evidence>
<dbReference type="GeneID" id="77404164"/>
<feature type="coiled-coil region" evidence="1">
    <location>
        <begin position="56"/>
        <end position="102"/>
    </location>
</feature>
<keyword evidence="1" id="KW-0175">Coiled coil</keyword>
<protein>
    <submittedName>
        <fullName evidence="3">Uncharacterized protein</fullName>
    </submittedName>
</protein>
<evidence type="ECO:0000256" key="2">
    <source>
        <dbReference type="SAM" id="Phobius"/>
    </source>
</evidence>
<keyword evidence="2" id="KW-0812">Transmembrane</keyword>
<accession>A0A371NA68</accession>
<keyword evidence="2" id="KW-0472">Membrane</keyword>
<organism evidence="3 4">
    <name type="scientific">Methanothermobacter defluvii</name>
    <dbReference type="NCBI Taxonomy" id="49339"/>
    <lineage>
        <taxon>Archaea</taxon>
        <taxon>Methanobacteriati</taxon>
        <taxon>Methanobacteriota</taxon>
        <taxon>Methanomada group</taxon>
        <taxon>Methanobacteria</taxon>
        <taxon>Methanobacteriales</taxon>
        <taxon>Methanobacteriaceae</taxon>
        <taxon>Methanothermobacter</taxon>
    </lineage>
</organism>
<proteinExistence type="predicted"/>
<dbReference type="RefSeq" id="WP_170130335.1">
    <property type="nucleotide sequence ID" value="NZ_QREL01000004.1"/>
</dbReference>
<sequence>MKRSRINLFKLTSMTISVLGVLLIIGTILVFAYIGVDTISDAISGSVNRGEEYDELAKLQSDYSSLKVQYDSVKKEVYQRNNDNLTKTYLNAEIELVKAKSAIDDVKSALETSKPKSEVDERIKTARYQLQVASQALSDMRALM</sequence>
<reference evidence="3 4" key="1">
    <citation type="submission" date="2018-07" db="EMBL/GenBank/DDBJ databases">
        <title>Genomic Encyclopedia of Type Strains, Phase IV (KMG-IV): sequencing the most valuable type-strain genomes for metagenomic binning, comparative biology and taxonomic classification.</title>
        <authorList>
            <person name="Goeker M."/>
        </authorList>
    </citation>
    <scope>NUCLEOTIDE SEQUENCE [LARGE SCALE GENOMIC DNA]</scope>
    <source>
        <strain evidence="3 4">DSM 7466</strain>
    </source>
</reference>
<evidence type="ECO:0000256" key="1">
    <source>
        <dbReference type="SAM" id="Coils"/>
    </source>
</evidence>
<feature type="transmembrane region" description="Helical" evidence="2">
    <location>
        <begin position="12"/>
        <end position="34"/>
    </location>
</feature>